<comment type="pathway">
    <text evidence="1 11">Glycerolipid metabolism; triacylglycerol biosynthesis.</text>
</comment>
<evidence type="ECO:0000256" key="1">
    <source>
        <dbReference type="ARBA" id="ARBA00004771"/>
    </source>
</evidence>
<comment type="catalytic activity">
    <reaction evidence="10 11">
        <text>an acyl-CoA + a 1,2-diacyl-sn-glycerol = a triacyl-sn-glycerol + CoA</text>
        <dbReference type="Rhea" id="RHEA:10868"/>
        <dbReference type="ChEBI" id="CHEBI:17815"/>
        <dbReference type="ChEBI" id="CHEBI:57287"/>
        <dbReference type="ChEBI" id="CHEBI:58342"/>
        <dbReference type="ChEBI" id="CHEBI:64615"/>
        <dbReference type="EC" id="2.3.1.20"/>
    </reaction>
</comment>
<evidence type="ECO:0000256" key="4">
    <source>
        <dbReference type="ARBA" id="ARBA00013244"/>
    </source>
</evidence>
<dbReference type="Proteomes" id="UP001501183">
    <property type="component" value="Unassembled WGS sequence"/>
</dbReference>
<feature type="transmembrane region" description="Helical" evidence="12">
    <location>
        <begin position="383"/>
        <end position="405"/>
    </location>
</feature>
<keyword evidence="6 11" id="KW-0808">Transferase</keyword>
<evidence type="ECO:0000256" key="10">
    <source>
        <dbReference type="ARBA" id="ARBA00048109"/>
    </source>
</evidence>
<evidence type="ECO:0000313" key="16">
    <source>
        <dbReference type="Proteomes" id="UP001501183"/>
    </source>
</evidence>
<comment type="caution">
    <text evidence="15">The sequence shown here is derived from an EMBL/GenBank/DDBJ whole genome shotgun (WGS) entry which is preliminary data.</text>
</comment>
<keyword evidence="8 11" id="KW-0443">Lipid metabolism</keyword>
<name>A0ABP8P040_9NOCA</name>
<sequence length="489" mass="51375">MVPGDRTASVRVQAGGKAEPVLYPMSPTDSMFLLGESREHPMHVGGLALFEPPDGGEARDVRAMLDTALTRGVVAPLLRKRARRSVSTLGQWGWESDVEVDLEYHVRHDALPAPGGIAELMALVSRLHAGLLDRGRPLWEMHLIEGLADGRLAVYMKIHHALADGVSAMALLRSALSEDPDVSGMPAPWEPLVRERPEPGVVPGTSSGAVGGFTPLGLPAAVLRAGRGAVGEVAGLLPALAGTVDAARRGQGGPLTLTAPESMLNVPIGGARQFAARSWPIERLRLVAKHADATVNDVVLAMCSGALRTFMGALGALPAGPLIAMVPVSLRGEQQETKTGNEIGMLACNLGTHLADPARRFEAVRASMTEGKAAMRTRSRTQILAMSALGIAPVALGMFGLGGPIRPANVMISNVPGPKTPQYWNGARMTALYPLSIPVDGQALNITCTSTDDDIAFGLTGCRRALPRLTPILDHLDDELGALEHAAGL</sequence>
<dbReference type="SUPFAM" id="SSF52777">
    <property type="entry name" value="CoA-dependent acyltransferases"/>
    <property type="match status" value="1"/>
</dbReference>
<accession>A0ABP8P040</accession>
<dbReference type="InterPro" id="IPR045034">
    <property type="entry name" value="O-acyltransferase_WSD1-like"/>
</dbReference>
<feature type="transmembrane region" description="Helical" evidence="12">
    <location>
        <begin position="310"/>
        <end position="330"/>
    </location>
</feature>
<dbReference type="EMBL" id="BAABFB010000029">
    <property type="protein sequence ID" value="GAA4476815.1"/>
    <property type="molecule type" value="Genomic_DNA"/>
</dbReference>
<proteinExistence type="inferred from homology"/>
<evidence type="ECO:0000256" key="7">
    <source>
        <dbReference type="ARBA" id="ARBA00022798"/>
    </source>
</evidence>
<keyword evidence="5 11" id="KW-0444">Lipid biosynthesis</keyword>
<dbReference type="InterPro" id="IPR009721">
    <property type="entry name" value="O-acyltransferase_WSD1_C"/>
</dbReference>
<evidence type="ECO:0000259" key="14">
    <source>
        <dbReference type="Pfam" id="PF06974"/>
    </source>
</evidence>
<dbReference type="PANTHER" id="PTHR31650">
    <property type="entry name" value="O-ACYLTRANSFERASE (WSD1-LIKE) FAMILY PROTEIN"/>
    <property type="match status" value="1"/>
</dbReference>
<evidence type="ECO:0000256" key="12">
    <source>
        <dbReference type="SAM" id="Phobius"/>
    </source>
</evidence>
<reference evidence="16" key="1">
    <citation type="journal article" date="2019" name="Int. J. Syst. Evol. Microbiol.">
        <title>The Global Catalogue of Microorganisms (GCM) 10K type strain sequencing project: providing services to taxonomists for standard genome sequencing and annotation.</title>
        <authorList>
            <consortium name="The Broad Institute Genomics Platform"/>
            <consortium name="The Broad Institute Genome Sequencing Center for Infectious Disease"/>
            <person name="Wu L."/>
            <person name="Ma J."/>
        </authorList>
    </citation>
    <scope>NUCLEOTIDE SEQUENCE [LARGE SCALE GENOMIC DNA]</scope>
    <source>
        <strain evidence="16">JCM 32206</strain>
    </source>
</reference>
<dbReference type="Gene3D" id="3.30.559.10">
    <property type="entry name" value="Chloramphenicol acetyltransferase-like domain"/>
    <property type="match status" value="1"/>
</dbReference>
<keyword evidence="12" id="KW-1133">Transmembrane helix</keyword>
<feature type="domain" description="O-acyltransferase WSD1 C-terminal" evidence="14">
    <location>
        <begin position="340"/>
        <end position="483"/>
    </location>
</feature>
<dbReference type="Pfam" id="PF06974">
    <property type="entry name" value="WS_DGAT_C"/>
    <property type="match status" value="1"/>
</dbReference>
<dbReference type="Pfam" id="PF03007">
    <property type="entry name" value="WS_DGAT_cat"/>
    <property type="match status" value="1"/>
</dbReference>
<keyword evidence="7 11" id="KW-0319">Glycerol metabolism</keyword>
<dbReference type="PANTHER" id="PTHR31650:SF1">
    <property type="entry name" value="WAX ESTER SYNTHASE_DIACYLGLYCEROL ACYLTRANSFERASE 4-RELATED"/>
    <property type="match status" value="1"/>
</dbReference>
<dbReference type="InterPro" id="IPR023213">
    <property type="entry name" value="CAT-like_dom_sf"/>
</dbReference>
<protein>
    <recommendedName>
        <fullName evidence="4 11">Diacylglycerol O-acyltransferase</fullName>
        <ecNumber evidence="4 11">2.3.1.20</ecNumber>
    </recommendedName>
</protein>
<evidence type="ECO:0000256" key="11">
    <source>
        <dbReference type="RuleBase" id="RU361241"/>
    </source>
</evidence>
<evidence type="ECO:0000256" key="9">
    <source>
        <dbReference type="ARBA" id="ARBA00023315"/>
    </source>
</evidence>
<evidence type="ECO:0000256" key="2">
    <source>
        <dbReference type="ARBA" id="ARBA00005189"/>
    </source>
</evidence>
<dbReference type="InterPro" id="IPR014292">
    <property type="entry name" value="Acyl_transf_WS/DGAT"/>
</dbReference>
<dbReference type="InterPro" id="IPR004255">
    <property type="entry name" value="O-acyltransferase_WSD1_N"/>
</dbReference>
<dbReference type="EC" id="2.3.1.20" evidence="4 11"/>
<comment type="pathway">
    <text evidence="2">Lipid metabolism.</text>
</comment>
<gene>
    <name evidence="15" type="ORF">GCM10023094_17630</name>
</gene>
<evidence type="ECO:0000256" key="6">
    <source>
        <dbReference type="ARBA" id="ARBA00022679"/>
    </source>
</evidence>
<keyword evidence="9 11" id="KW-0012">Acyltransferase</keyword>
<evidence type="ECO:0000313" key="15">
    <source>
        <dbReference type="EMBL" id="GAA4476815.1"/>
    </source>
</evidence>
<keyword evidence="12" id="KW-0812">Transmembrane</keyword>
<dbReference type="NCBIfam" id="TIGR02946">
    <property type="entry name" value="acyl_WS_DGAT"/>
    <property type="match status" value="1"/>
</dbReference>
<keyword evidence="16" id="KW-1185">Reference proteome</keyword>
<evidence type="ECO:0000256" key="5">
    <source>
        <dbReference type="ARBA" id="ARBA00022516"/>
    </source>
</evidence>
<comment type="similarity">
    <text evidence="3 11">Belongs to the long-chain O-acyltransferase family.</text>
</comment>
<keyword evidence="12" id="KW-0472">Membrane</keyword>
<evidence type="ECO:0000259" key="13">
    <source>
        <dbReference type="Pfam" id="PF03007"/>
    </source>
</evidence>
<evidence type="ECO:0000256" key="3">
    <source>
        <dbReference type="ARBA" id="ARBA00009587"/>
    </source>
</evidence>
<evidence type="ECO:0000256" key="8">
    <source>
        <dbReference type="ARBA" id="ARBA00023098"/>
    </source>
</evidence>
<feature type="domain" description="O-acyltransferase WSD1-like N-terminal" evidence="13">
    <location>
        <begin position="25"/>
        <end position="299"/>
    </location>
</feature>
<organism evidence="15 16">
    <name type="scientific">Rhodococcus olei</name>
    <dbReference type="NCBI Taxonomy" id="2161675"/>
    <lineage>
        <taxon>Bacteria</taxon>
        <taxon>Bacillati</taxon>
        <taxon>Actinomycetota</taxon>
        <taxon>Actinomycetes</taxon>
        <taxon>Mycobacteriales</taxon>
        <taxon>Nocardiaceae</taxon>
        <taxon>Rhodococcus</taxon>
    </lineage>
</organism>